<feature type="domain" description="Core-binding (CB)" evidence="7">
    <location>
        <begin position="6"/>
        <end position="98"/>
    </location>
</feature>
<dbReference type="PROSITE" id="PS51900">
    <property type="entry name" value="CB"/>
    <property type="match status" value="1"/>
</dbReference>
<dbReference type="GO" id="GO:0007059">
    <property type="term" value="P:chromosome segregation"/>
    <property type="evidence" value="ECO:0007669"/>
    <property type="project" value="UniProtKB-KW"/>
</dbReference>
<organism evidence="8 9">
    <name type="scientific">Marinagarivorans cellulosilyticus</name>
    <dbReference type="NCBI Taxonomy" id="2721545"/>
    <lineage>
        <taxon>Bacteria</taxon>
        <taxon>Pseudomonadati</taxon>
        <taxon>Pseudomonadota</taxon>
        <taxon>Gammaproteobacteria</taxon>
        <taxon>Cellvibrionales</taxon>
        <taxon>Cellvibrionaceae</taxon>
        <taxon>Marinagarivorans</taxon>
    </lineage>
</organism>
<dbReference type="GO" id="GO:0003677">
    <property type="term" value="F:DNA binding"/>
    <property type="evidence" value="ECO:0007669"/>
    <property type="project" value="UniProtKB-UniRule"/>
</dbReference>
<dbReference type="Gene3D" id="1.10.443.10">
    <property type="entry name" value="Intergrase catalytic core"/>
    <property type="match status" value="1"/>
</dbReference>
<dbReference type="PROSITE" id="PS51898">
    <property type="entry name" value="TYR_RECOMBINASE"/>
    <property type="match status" value="1"/>
</dbReference>
<dbReference type="KEGG" id="marq:MARGE09_P3048"/>
<dbReference type="InterPro" id="IPR013762">
    <property type="entry name" value="Integrase-like_cat_sf"/>
</dbReference>
<evidence type="ECO:0000256" key="4">
    <source>
        <dbReference type="ARBA" id="ARBA00023172"/>
    </source>
</evidence>
<proteinExistence type="predicted"/>
<keyword evidence="4" id="KW-0233">DNA recombination</keyword>
<gene>
    <name evidence="8" type="ORF">MARGE09_P3048</name>
</gene>
<dbReference type="InterPro" id="IPR011010">
    <property type="entry name" value="DNA_brk_join_enz"/>
</dbReference>
<dbReference type="Proteomes" id="UP001320119">
    <property type="component" value="Chromosome"/>
</dbReference>
<dbReference type="PANTHER" id="PTHR30349:SF81">
    <property type="entry name" value="TYROSINE RECOMBINASE XERC"/>
    <property type="match status" value="1"/>
</dbReference>
<evidence type="ECO:0000256" key="1">
    <source>
        <dbReference type="ARBA" id="ARBA00022829"/>
    </source>
</evidence>
<keyword evidence="3 5" id="KW-0238">DNA-binding</keyword>
<dbReference type="AlphaFoldDB" id="A0AAN1WJU5"/>
<sequence length="315" mass="35935">MNDTAELLHEGIECYLTYCESHAQSLTTILNKKRMLFYFASWCEQEQLTLLAQIGMVEFERYSLYLCRYRKALDGEPLAHSTRRLRLTAVRECFRRLYCMGILPAHSLAKFELPRVPKSLPKAVFTLEDIEMIIDQVPEYGAKGLRDKALLEVLFATGIRTAELARLNVVDVDMARKLLSVSKGKGKKDRVVPIAERTVLALENYLHLSRPRLLKFEATDALLVSNRGKPYRPEQMSRLVSQYIQRSGTLKLGSCRKFRHAAATLMLENGADIRVIQELLGHEDITTTQIYTRVSPDLLIKTYQATHPAALYGVK</sequence>
<dbReference type="SUPFAM" id="SSF56349">
    <property type="entry name" value="DNA breaking-rejoining enzymes"/>
    <property type="match status" value="1"/>
</dbReference>
<dbReference type="InterPro" id="IPR044068">
    <property type="entry name" value="CB"/>
</dbReference>
<evidence type="ECO:0000259" key="6">
    <source>
        <dbReference type="PROSITE" id="PS51898"/>
    </source>
</evidence>
<dbReference type="Pfam" id="PF00589">
    <property type="entry name" value="Phage_integrase"/>
    <property type="match status" value="1"/>
</dbReference>
<protein>
    <submittedName>
        <fullName evidence="8">Integrase/recombinase XerD</fullName>
    </submittedName>
</protein>
<accession>A0AAN1WJU5</accession>
<dbReference type="GO" id="GO:0015074">
    <property type="term" value="P:DNA integration"/>
    <property type="evidence" value="ECO:0007669"/>
    <property type="project" value="UniProtKB-KW"/>
</dbReference>
<keyword evidence="2" id="KW-0229">DNA integration</keyword>
<evidence type="ECO:0000313" key="9">
    <source>
        <dbReference type="Proteomes" id="UP001320119"/>
    </source>
</evidence>
<evidence type="ECO:0000256" key="3">
    <source>
        <dbReference type="ARBA" id="ARBA00023125"/>
    </source>
</evidence>
<dbReference type="InterPro" id="IPR002104">
    <property type="entry name" value="Integrase_catalytic"/>
</dbReference>
<dbReference type="PANTHER" id="PTHR30349">
    <property type="entry name" value="PHAGE INTEGRASE-RELATED"/>
    <property type="match status" value="1"/>
</dbReference>
<keyword evidence="9" id="KW-1185">Reference proteome</keyword>
<evidence type="ECO:0000313" key="8">
    <source>
        <dbReference type="EMBL" id="BCD98847.1"/>
    </source>
</evidence>
<evidence type="ECO:0000256" key="5">
    <source>
        <dbReference type="PROSITE-ProRule" id="PRU01248"/>
    </source>
</evidence>
<evidence type="ECO:0000256" key="2">
    <source>
        <dbReference type="ARBA" id="ARBA00022908"/>
    </source>
</evidence>
<keyword evidence="1" id="KW-0159">Chromosome partition</keyword>
<dbReference type="EMBL" id="AP023086">
    <property type="protein sequence ID" value="BCD98847.1"/>
    <property type="molecule type" value="Genomic_DNA"/>
</dbReference>
<dbReference type="Gene3D" id="1.10.150.130">
    <property type="match status" value="1"/>
</dbReference>
<feature type="domain" description="Tyr recombinase" evidence="6">
    <location>
        <begin position="115"/>
        <end position="304"/>
    </location>
</feature>
<dbReference type="InterPro" id="IPR050090">
    <property type="entry name" value="Tyrosine_recombinase_XerCD"/>
</dbReference>
<dbReference type="InterPro" id="IPR010998">
    <property type="entry name" value="Integrase_recombinase_N"/>
</dbReference>
<reference evidence="8 9" key="1">
    <citation type="journal article" date="2022" name="IScience">
        <title>An ultrasensitive nanofiber-based assay for enzymatic hydrolysis and deep-sea microbial degradation of cellulose.</title>
        <authorList>
            <person name="Tsudome M."/>
            <person name="Tachioka M."/>
            <person name="Miyazaki M."/>
            <person name="Uchimura K."/>
            <person name="Tsuda M."/>
            <person name="Takaki Y."/>
            <person name="Deguchi S."/>
        </authorList>
    </citation>
    <scope>NUCLEOTIDE SEQUENCE [LARGE SCALE GENOMIC DNA]</scope>
    <source>
        <strain evidence="8 9">GE09</strain>
    </source>
</reference>
<dbReference type="GO" id="GO:0006310">
    <property type="term" value="P:DNA recombination"/>
    <property type="evidence" value="ECO:0007669"/>
    <property type="project" value="UniProtKB-KW"/>
</dbReference>
<dbReference type="RefSeq" id="WP_236983467.1">
    <property type="nucleotide sequence ID" value="NZ_AP023086.1"/>
</dbReference>
<evidence type="ECO:0000259" key="7">
    <source>
        <dbReference type="PROSITE" id="PS51900"/>
    </source>
</evidence>
<name>A0AAN1WJU5_9GAMM</name>